<dbReference type="SUPFAM" id="SSF109604">
    <property type="entry name" value="HD-domain/PDEase-like"/>
    <property type="match status" value="1"/>
</dbReference>
<evidence type="ECO:0008006" key="3">
    <source>
        <dbReference type="Google" id="ProtNLM"/>
    </source>
</evidence>
<reference evidence="1" key="1">
    <citation type="journal article" date="2014" name="Int. J. Syst. Evol. Microbiol.">
        <title>Complete genome sequence of Corynebacterium casei LMG S-19264T (=DSM 44701T), isolated from a smear-ripened cheese.</title>
        <authorList>
            <consortium name="US DOE Joint Genome Institute (JGI-PGF)"/>
            <person name="Walter F."/>
            <person name="Albersmeier A."/>
            <person name="Kalinowski J."/>
            <person name="Ruckert C."/>
        </authorList>
    </citation>
    <scope>NUCLEOTIDE SEQUENCE</scope>
    <source>
        <strain evidence="1">JCM 13306</strain>
    </source>
</reference>
<dbReference type="InterPro" id="IPR009218">
    <property type="entry name" value="HD_phosphohydro"/>
</dbReference>
<keyword evidence="2" id="KW-1185">Reference proteome</keyword>
<proteinExistence type="predicted"/>
<sequence>MDHSPPVALDPAQWQAIEQAYATPPRAYHNFGHVRALWRHFDEVQAGPGWRHPCEVWLAILFHDAVYRPGRSDNERQSAAMAREWIARWWPHAGYDLDRIERLILLTARHGQLQPQDVDEETALFLDCDMAILAAPEAVFDAYDRGIAEEYRGHVPGLLFRHERKRFLRGLLALPRIFLSGFFHERYDARARANLRRATGG</sequence>
<evidence type="ECO:0000313" key="1">
    <source>
        <dbReference type="EMBL" id="GHH51845.1"/>
    </source>
</evidence>
<protein>
    <recommendedName>
        <fullName evidence="3">Metal-dependent HD superfamily phosphohydrolase</fullName>
    </recommendedName>
</protein>
<dbReference type="PANTHER" id="PTHR21174:SF0">
    <property type="entry name" value="HD PHOSPHOHYDROLASE FAMILY PROTEIN-RELATED"/>
    <property type="match status" value="1"/>
</dbReference>
<organism evidence="1 2">
    <name type="scientific">Xanthomonas boreopolis</name>
    <dbReference type="NCBI Taxonomy" id="86183"/>
    <lineage>
        <taxon>Bacteria</taxon>
        <taxon>Pseudomonadati</taxon>
        <taxon>Pseudomonadota</taxon>
        <taxon>Gammaproteobacteria</taxon>
        <taxon>Lysobacterales</taxon>
        <taxon>Lysobacteraceae</taxon>
        <taxon>Xanthomonas</taxon>
    </lineage>
</organism>
<dbReference type="PANTHER" id="PTHR21174">
    <property type="match status" value="1"/>
</dbReference>
<reference evidence="1" key="2">
    <citation type="submission" date="2020-09" db="EMBL/GenBank/DDBJ databases">
        <authorList>
            <person name="Sun Q."/>
            <person name="Ohkuma M."/>
        </authorList>
    </citation>
    <scope>NUCLEOTIDE SEQUENCE</scope>
    <source>
        <strain evidence="1">JCM 13306</strain>
    </source>
</reference>
<gene>
    <name evidence="1" type="ORF">GCM10009090_14690</name>
</gene>
<dbReference type="PIRSF" id="PIRSF035170">
    <property type="entry name" value="HD_phosphohydro"/>
    <property type="match status" value="1"/>
</dbReference>
<dbReference type="AlphaFoldDB" id="A0A919F7F7"/>
<dbReference type="EMBL" id="BNBA01000009">
    <property type="protein sequence ID" value="GHH51845.1"/>
    <property type="molecule type" value="Genomic_DNA"/>
</dbReference>
<dbReference type="RefSeq" id="WP_434025994.1">
    <property type="nucleotide sequence ID" value="NZ_BNBA01000009.1"/>
</dbReference>
<dbReference type="Proteomes" id="UP000623958">
    <property type="component" value="Unassembled WGS sequence"/>
</dbReference>
<comment type="caution">
    <text evidence="1">The sequence shown here is derived from an EMBL/GenBank/DDBJ whole genome shotgun (WGS) entry which is preliminary data.</text>
</comment>
<evidence type="ECO:0000313" key="2">
    <source>
        <dbReference type="Proteomes" id="UP000623958"/>
    </source>
</evidence>
<accession>A0A919F7F7</accession>
<name>A0A919F7F7_9XANT</name>
<dbReference type="Gene3D" id="1.10.3210.10">
    <property type="entry name" value="Hypothetical protein af1432"/>
    <property type="match status" value="1"/>
</dbReference>